<dbReference type="EMBL" id="LRQG01000108">
    <property type="protein sequence ID" value="KXA38682.1"/>
    <property type="molecule type" value="Genomic_DNA"/>
</dbReference>
<keyword evidence="2 6" id="KW-0479">Metal-binding</keyword>
<dbReference type="CDD" id="cd07037">
    <property type="entry name" value="TPP_PYR_MenD"/>
    <property type="match status" value="1"/>
</dbReference>
<dbReference type="SUPFAM" id="SSF52518">
    <property type="entry name" value="Thiamin diphosphate-binding fold (THDP-binding)"/>
    <property type="match status" value="2"/>
</dbReference>
<comment type="pathway">
    <text evidence="6">Quinol/quinone metabolism; menaquinone biosynthesis.</text>
</comment>
<dbReference type="UniPathway" id="UPA00079"/>
<comment type="caution">
    <text evidence="9">The sequence shown here is derived from an EMBL/GenBank/DDBJ whole genome shotgun (WGS) entry which is preliminary data.</text>
</comment>
<keyword evidence="10" id="KW-1185">Reference proteome</keyword>
<dbReference type="UniPathway" id="UPA01057">
    <property type="reaction ID" value="UER00164"/>
</dbReference>
<dbReference type="Pfam" id="PF02775">
    <property type="entry name" value="TPP_enzyme_C"/>
    <property type="match status" value="1"/>
</dbReference>
<keyword evidence="3 6" id="KW-0460">Magnesium</keyword>
<evidence type="ECO:0000313" key="9">
    <source>
        <dbReference type="EMBL" id="KXA38682.1"/>
    </source>
</evidence>
<dbReference type="PATRIC" id="fig|28128.5.peg.1575"/>
<dbReference type="AlphaFoldDB" id="A0A133Q742"/>
<dbReference type="GO" id="GO:0000287">
    <property type="term" value="F:magnesium ion binding"/>
    <property type="evidence" value="ECO:0007669"/>
    <property type="project" value="UniProtKB-UniRule"/>
</dbReference>
<dbReference type="PANTHER" id="PTHR42916">
    <property type="entry name" value="2-SUCCINYL-5-ENOLPYRUVYL-6-HYDROXY-3-CYCLOHEXENE-1-CARBOXYLATE SYNTHASE"/>
    <property type="match status" value="1"/>
</dbReference>
<dbReference type="Proteomes" id="UP000070533">
    <property type="component" value="Unassembled WGS sequence"/>
</dbReference>
<accession>A0A133Q742</accession>
<proteinExistence type="inferred from homology"/>
<dbReference type="eggNOG" id="COG1165">
    <property type="taxonomic scope" value="Bacteria"/>
</dbReference>
<comment type="function">
    <text evidence="6">Catalyzes the thiamine diphosphate-dependent decarboxylation of 2-oxoglutarate and the subsequent addition of the resulting succinic semialdehyde-thiamine pyrophosphate anion to isochorismate to yield 2-succinyl-5-enolpyruvyl-6-hydroxy-3-cyclohexene-1-carboxylate (SEPHCHC).</text>
</comment>
<dbReference type="RefSeq" id="WP_060940771.1">
    <property type="nucleotide sequence ID" value="NZ_JAIHUT010000013.1"/>
</dbReference>
<evidence type="ECO:0000256" key="4">
    <source>
        <dbReference type="ARBA" id="ARBA00023052"/>
    </source>
</evidence>
<dbReference type="Gene3D" id="3.40.50.1220">
    <property type="entry name" value="TPP-binding domain"/>
    <property type="match status" value="1"/>
</dbReference>
<keyword evidence="4 6" id="KW-0786">Thiamine pyrophosphate</keyword>
<dbReference type="GO" id="GO:0030145">
    <property type="term" value="F:manganese ion binding"/>
    <property type="evidence" value="ECO:0007669"/>
    <property type="project" value="UniProtKB-UniRule"/>
</dbReference>
<reference evidence="10" key="1">
    <citation type="submission" date="2016-01" db="EMBL/GenBank/DDBJ databases">
        <authorList>
            <person name="Mitreva M."/>
            <person name="Pepin K.H."/>
            <person name="Mihindukulasuriya K.A."/>
            <person name="Fulton R."/>
            <person name="Fronick C."/>
            <person name="O'Laughlin M."/>
            <person name="Miner T."/>
            <person name="Herter B."/>
            <person name="Rosa B.A."/>
            <person name="Cordes M."/>
            <person name="Tomlinson C."/>
            <person name="Wollam A."/>
            <person name="Palsikar V.B."/>
            <person name="Mardis E.R."/>
            <person name="Wilson R.K."/>
        </authorList>
    </citation>
    <scope>NUCLEOTIDE SEQUENCE [LARGE SCALE GENOMIC DNA]</scope>
    <source>
        <strain evidence="10">MJR7716</strain>
    </source>
</reference>
<feature type="domain" description="Thiamine pyrophosphate enzyme N-terminal TPP-binding" evidence="8">
    <location>
        <begin position="10"/>
        <end position="119"/>
    </location>
</feature>
<sequence length="559" mass="62382">MFSNKENVNILTALLVKSGIRKAVVCPGSRNSPIVHNLCECKQIECYSVTDERSAGFFALGVCLSEYEPVVVCVTSGTALLNVAPAVAEAYYQHLPLIIVSADRPQQWIDQSDGQTIHQANVLEPHVCKSVDLPEPSGEEQRWYCNRLVNEALLATAQRGGGPVHINVPITEPLFEYNVETLPPQRLIRRSATAGDIEGVYNLVSDFKKARKPMIVVGQMQADEIGNVIESLEELCKYTIVLQEKLANDDLCPPQHFDELLSVLADDDRLRPDFLIYIGGTIVSKRLKRFLRGCKGIRSVLVDQRGDVRDTFMNLTDIIECTSEQFFSVMADELKDSQPTAFGNRWKVELEKTAAEAAAFQPDYSQMLAVKRFHELYDEEQIDGEMVYGNSSAVRLGNIYSNQYIHVNRGVNGIEGTLSVAVGMAVARREIEDIYCVIGDLSFFYDQNALWNRNLDSNLGILLLNNGGGGLFHQLAGLEESPHRDSMIGASHETTAEGICEENDIVYFAAHDESELETGLKAFFDSEEGPVLLEVFTDSEEDARVMREYYEHFKRSKGS</sequence>
<dbReference type="HAMAP" id="MF_01659">
    <property type="entry name" value="MenD"/>
    <property type="match status" value="1"/>
</dbReference>
<gene>
    <name evidence="6" type="primary">menD</name>
    <name evidence="9" type="ORF">HMPREF3226_01538</name>
</gene>
<evidence type="ECO:0000259" key="7">
    <source>
        <dbReference type="Pfam" id="PF02775"/>
    </source>
</evidence>
<dbReference type="InterPro" id="IPR004433">
    <property type="entry name" value="MenaQ_synth_MenD"/>
</dbReference>
<evidence type="ECO:0000256" key="6">
    <source>
        <dbReference type="HAMAP-Rule" id="MF_01659"/>
    </source>
</evidence>
<dbReference type="InterPro" id="IPR012001">
    <property type="entry name" value="Thiamin_PyroP_enz_TPP-bd_dom"/>
</dbReference>
<organism evidence="9 10">
    <name type="scientific">Prevotella corporis</name>
    <dbReference type="NCBI Taxonomy" id="28128"/>
    <lineage>
        <taxon>Bacteria</taxon>
        <taxon>Pseudomonadati</taxon>
        <taxon>Bacteroidota</taxon>
        <taxon>Bacteroidia</taxon>
        <taxon>Bacteroidales</taxon>
        <taxon>Prevotellaceae</taxon>
        <taxon>Prevotella</taxon>
    </lineage>
</organism>
<evidence type="ECO:0000256" key="2">
    <source>
        <dbReference type="ARBA" id="ARBA00022723"/>
    </source>
</evidence>
<comment type="pathway">
    <text evidence="6">Quinol/quinone metabolism; 1,4-dihydroxy-2-naphthoate biosynthesis; 1,4-dihydroxy-2-naphthoate from chorismate: step 2/7.</text>
</comment>
<comment type="similarity">
    <text evidence="6">Belongs to the TPP enzyme family. MenD subfamily.</text>
</comment>
<dbReference type="InterPro" id="IPR029061">
    <property type="entry name" value="THDP-binding"/>
</dbReference>
<comment type="cofactor">
    <cofactor evidence="6">
        <name>thiamine diphosphate</name>
        <dbReference type="ChEBI" id="CHEBI:58937"/>
    </cofactor>
    <text evidence="6">Binds 1 thiamine pyrophosphate per subunit.</text>
</comment>
<evidence type="ECO:0000313" key="10">
    <source>
        <dbReference type="Proteomes" id="UP000070533"/>
    </source>
</evidence>
<dbReference type="EC" id="2.2.1.9" evidence="6"/>
<evidence type="ECO:0000256" key="5">
    <source>
        <dbReference type="ARBA" id="ARBA00023211"/>
    </source>
</evidence>
<evidence type="ECO:0000259" key="8">
    <source>
        <dbReference type="Pfam" id="PF02776"/>
    </source>
</evidence>
<evidence type="ECO:0000256" key="1">
    <source>
        <dbReference type="ARBA" id="ARBA00022679"/>
    </source>
</evidence>
<dbReference type="GO" id="GO:0030976">
    <property type="term" value="F:thiamine pyrophosphate binding"/>
    <property type="evidence" value="ECO:0007669"/>
    <property type="project" value="UniProtKB-UniRule"/>
</dbReference>
<dbReference type="GO" id="GO:0070204">
    <property type="term" value="F:2-succinyl-5-enolpyruvyl-6-hydroxy-3-cyclohexene-1-carboxylic-acid synthase activity"/>
    <property type="evidence" value="ECO:0007669"/>
    <property type="project" value="UniProtKB-UniRule"/>
</dbReference>
<comment type="catalytic activity">
    <reaction evidence="6">
        <text>isochorismate + 2-oxoglutarate + H(+) = 5-enolpyruvoyl-6-hydroxy-2-succinyl-cyclohex-3-ene-1-carboxylate + CO2</text>
        <dbReference type="Rhea" id="RHEA:25593"/>
        <dbReference type="ChEBI" id="CHEBI:15378"/>
        <dbReference type="ChEBI" id="CHEBI:16526"/>
        <dbReference type="ChEBI" id="CHEBI:16810"/>
        <dbReference type="ChEBI" id="CHEBI:29780"/>
        <dbReference type="ChEBI" id="CHEBI:58818"/>
        <dbReference type="EC" id="2.2.1.9"/>
    </reaction>
</comment>
<dbReference type="Gene3D" id="3.40.50.970">
    <property type="match status" value="2"/>
</dbReference>
<dbReference type="PIRSF" id="PIRSF004983">
    <property type="entry name" value="MenD"/>
    <property type="match status" value="1"/>
</dbReference>
<dbReference type="GO" id="GO:0009234">
    <property type="term" value="P:menaquinone biosynthetic process"/>
    <property type="evidence" value="ECO:0007669"/>
    <property type="project" value="UniProtKB-UniRule"/>
</dbReference>
<dbReference type="Pfam" id="PF02776">
    <property type="entry name" value="TPP_enzyme_N"/>
    <property type="match status" value="1"/>
</dbReference>
<comment type="cofactor">
    <cofactor evidence="6">
        <name>Mg(2+)</name>
        <dbReference type="ChEBI" id="CHEBI:18420"/>
    </cofactor>
    <cofactor evidence="6">
        <name>Mn(2+)</name>
        <dbReference type="ChEBI" id="CHEBI:29035"/>
    </cofactor>
</comment>
<protein>
    <recommendedName>
        <fullName evidence="6">2-succinyl-5-enolpyruvyl-6-hydroxy-3-cyclohexene-1-carboxylate synthase</fullName>
        <shortName evidence="6">SEPHCHC synthase</shortName>
        <ecNumber evidence="6">2.2.1.9</ecNumber>
    </recommendedName>
    <alternativeName>
        <fullName evidence="6">Menaquinone biosynthesis protein MenD</fullName>
    </alternativeName>
</protein>
<dbReference type="InterPro" id="IPR011766">
    <property type="entry name" value="TPP_enzyme_TPP-bd"/>
</dbReference>
<name>A0A133Q742_9BACT</name>
<feature type="domain" description="Thiamine pyrophosphate enzyme TPP-binding" evidence="7">
    <location>
        <begin position="401"/>
        <end position="535"/>
    </location>
</feature>
<comment type="subunit">
    <text evidence="6">Homodimer.</text>
</comment>
<keyword evidence="6" id="KW-0474">Menaquinone biosynthesis</keyword>
<dbReference type="PANTHER" id="PTHR42916:SF1">
    <property type="entry name" value="PROTEIN PHYLLO, CHLOROPLASTIC"/>
    <property type="match status" value="1"/>
</dbReference>
<dbReference type="OrthoDB" id="9791859at2"/>
<keyword evidence="5 6" id="KW-0464">Manganese</keyword>
<evidence type="ECO:0000256" key="3">
    <source>
        <dbReference type="ARBA" id="ARBA00022842"/>
    </source>
</evidence>
<keyword evidence="1 6" id="KW-0808">Transferase</keyword>
<dbReference type="STRING" id="28128.HMPREF3226_01538"/>
<dbReference type="NCBIfam" id="TIGR00173">
    <property type="entry name" value="menD"/>
    <property type="match status" value="1"/>
</dbReference>